<dbReference type="InterPro" id="IPR013766">
    <property type="entry name" value="Thioredoxin_domain"/>
</dbReference>
<dbReference type="GO" id="GO:0015035">
    <property type="term" value="F:protein-disulfide reductase activity"/>
    <property type="evidence" value="ECO:0007669"/>
    <property type="project" value="TreeGrafter"/>
</dbReference>
<organism evidence="4 5">
    <name type="scientific">Luteimicrobium subarcticum</name>
    <dbReference type="NCBI Taxonomy" id="620910"/>
    <lineage>
        <taxon>Bacteria</taxon>
        <taxon>Bacillati</taxon>
        <taxon>Actinomycetota</taxon>
        <taxon>Actinomycetes</taxon>
        <taxon>Micrococcales</taxon>
        <taxon>Luteimicrobium</taxon>
    </lineage>
</organism>
<evidence type="ECO:0000313" key="4">
    <source>
        <dbReference type="EMBL" id="PJI84763.1"/>
    </source>
</evidence>
<name>A0A2M8W1F5_9MICO</name>
<dbReference type="OrthoDB" id="5181746at2"/>
<comment type="similarity">
    <text evidence="1">Belongs to the thioredoxin family.</text>
</comment>
<comment type="caution">
    <text evidence="4">The sequence shown here is derived from an EMBL/GenBank/DDBJ whole genome shotgun (WGS) entry which is preliminary data.</text>
</comment>
<dbReference type="PROSITE" id="PS51352">
    <property type="entry name" value="THIOREDOXIN_2"/>
    <property type="match status" value="1"/>
</dbReference>
<keyword evidence="5" id="KW-1185">Reference proteome</keyword>
<dbReference type="EMBL" id="PGTZ01000014">
    <property type="protein sequence ID" value="PJI84763.1"/>
    <property type="molecule type" value="Genomic_DNA"/>
</dbReference>
<feature type="domain" description="Thioredoxin" evidence="3">
    <location>
        <begin position="23"/>
        <end position="146"/>
    </location>
</feature>
<sequence>MSQPSGPQFDVRGAVDLSALQRPTVPPPGEDGGAPVASGYVVDVTDASFQSLVESSARFPVVVLLWVPTDEANARLAALLGALADRYQGRFQLARVDVNAQQAVARAFQVQGAPTVVAVLQGQPIPLFQGEADAEQVAQVLDQLLAAAEQNGVTGRAPGAAGAVPEEAPEPELPPLPPLHQAAYDAIERDDLEGAAQAYRQALKEDPRDTDAKAGLAQMELLVRTRDMDLQAVRAAAAAAPDDVSAALDVADLDLAGGKVDDAFGRLLDLVRATSGDDRERLRVRLLDYFEIVGPTDPRVPKARGILLSALY</sequence>
<dbReference type="SUPFAM" id="SSF48452">
    <property type="entry name" value="TPR-like"/>
    <property type="match status" value="1"/>
</dbReference>
<dbReference type="RefSeq" id="WP_100351350.1">
    <property type="nucleotide sequence ID" value="NZ_PGTZ01000014.1"/>
</dbReference>
<keyword evidence="2" id="KW-0676">Redox-active center</keyword>
<evidence type="ECO:0000259" key="3">
    <source>
        <dbReference type="PROSITE" id="PS51352"/>
    </source>
</evidence>
<evidence type="ECO:0000256" key="2">
    <source>
        <dbReference type="ARBA" id="ARBA00023284"/>
    </source>
</evidence>
<evidence type="ECO:0000256" key="1">
    <source>
        <dbReference type="ARBA" id="ARBA00008987"/>
    </source>
</evidence>
<dbReference type="Pfam" id="PF00085">
    <property type="entry name" value="Thioredoxin"/>
    <property type="match status" value="1"/>
</dbReference>
<dbReference type="AlphaFoldDB" id="A0A2M8W1F5"/>
<dbReference type="Gene3D" id="1.25.40.10">
    <property type="entry name" value="Tetratricopeptide repeat domain"/>
    <property type="match status" value="1"/>
</dbReference>
<dbReference type="GO" id="GO:0005737">
    <property type="term" value="C:cytoplasm"/>
    <property type="evidence" value="ECO:0007669"/>
    <property type="project" value="TreeGrafter"/>
</dbReference>
<protein>
    <submittedName>
        <fullName evidence="4">Putative thioredoxin</fullName>
    </submittedName>
</protein>
<dbReference type="GO" id="GO:0006950">
    <property type="term" value="P:response to stress"/>
    <property type="evidence" value="ECO:0007669"/>
    <property type="project" value="UniProtKB-ARBA"/>
</dbReference>
<dbReference type="Pfam" id="PF14561">
    <property type="entry name" value="TPR_20"/>
    <property type="match status" value="1"/>
</dbReference>
<dbReference type="InterPro" id="IPR011990">
    <property type="entry name" value="TPR-like_helical_dom_sf"/>
</dbReference>
<dbReference type="PANTHER" id="PTHR45663:SF11">
    <property type="entry name" value="GEO12009P1"/>
    <property type="match status" value="1"/>
</dbReference>
<proteinExistence type="inferred from homology"/>
<reference evidence="4 5" key="1">
    <citation type="submission" date="2017-11" db="EMBL/GenBank/DDBJ databases">
        <title>Genomic Encyclopedia of Archaeal and Bacterial Type Strains, Phase II (KMG-II): From Individual Species to Whole Genera.</title>
        <authorList>
            <person name="Goeker M."/>
        </authorList>
    </citation>
    <scope>NUCLEOTIDE SEQUENCE [LARGE SCALE GENOMIC DNA]</scope>
    <source>
        <strain evidence="4 5">DSM 22413</strain>
    </source>
</reference>
<accession>A0A2M8W1F5</accession>
<dbReference type="Proteomes" id="UP000231586">
    <property type="component" value="Unassembled WGS sequence"/>
</dbReference>
<gene>
    <name evidence="4" type="ORF">CLV34_3219</name>
</gene>
<evidence type="ECO:0000313" key="5">
    <source>
        <dbReference type="Proteomes" id="UP000231586"/>
    </source>
</evidence>
<dbReference type="InterPro" id="IPR036249">
    <property type="entry name" value="Thioredoxin-like_sf"/>
</dbReference>
<dbReference type="SUPFAM" id="SSF52833">
    <property type="entry name" value="Thioredoxin-like"/>
    <property type="match status" value="1"/>
</dbReference>
<dbReference type="PANTHER" id="PTHR45663">
    <property type="entry name" value="GEO12009P1"/>
    <property type="match status" value="1"/>
</dbReference>
<dbReference type="Gene3D" id="3.40.30.10">
    <property type="entry name" value="Glutaredoxin"/>
    <property type="match status" value="1"/>
</dbReference>